<dbReference type="AlphaFoldDB" id="A0A1Y6CUG3"/>
<dbReference type="Proteomes" id="UP000192907">
    <property type="component" value="Unassembled WGS sequence"/>
</dbReference>
<sequence length="49" mass="5463">GNQKPAANRWLDGRTCIRQEEKKVTDAPPGLIMLLSPEGFQKINFPLIA</sequence>
<name>A0A1Y6CUG3_9BACT</name>
<accession>A0A1Y6CUG3</accession>
<reference evidence="2" key="1">
    <citation type="submission" date="2017-04" db="EMBL/GenBank/DDBJ databases">
        <authorList>
            <person name="Varghese N."/>
            <person name="Submissions S."/>
        </authorList>
    </citation>
    <scope>NUCLEOTIDE SEQUENCE [LARGE SCALE GENOMIC DNA]</scope>
    <source>
        <strain evidence="2">RKEM611</strain>
    </source>
</reference>
<organism evidence="1 2">
    <name type="scientific">Pseudobacteriovorax antillogorgiicola</name>
    <dbReference type="NCBI Taxonomy" id="1513793"/>
    <lineage>
        <taxon>Bacteria</taxon>
        <taxon>Pseudomonadati</taxon>
        <taxon>Bdellovibrionota</taxon>
        <taxon>Oligoflexia</taxon>
        <taxon>Oligoflexales</taxon>
        <taxon>Pseudobacteriovoracaceae</taxon>
        <taxon>Pseudobacteriovorax</taxon>
    </lineage>
</organism>
<proteinExistence type="predicted"/>
<feature type="non-terminal residue" evidence="1">
    <location>
        <position position="1"/>
    </location>
</feature>
<evidence type="ECO:0000313" key="1">
    <source>
        <dbReference type="EMBL" id="SMF80354.1"/>
    </source>
</evidence>
<protein>
    <submittedName>
        <fullName evidence="1">Uncharacterized protein</fullName>
    </submittedName>
</protein>
<keyword evidence="2" id="KW-1185">Reference proteome</keyword>
<gene>
    <name evidence="1" type="ORF">SAMN06296036_1351</name>
</gene>
<evidence type="ECO:0000313" key="2">
    <source>
        <dbReference type="Proteomes" id="UP000192907"/>
    </source>
</evidence>
<dbReference type="EMBL" id="FWZT01000035">
    <property type="protein sequence ID" value="SMF80354.1"/>
    <property type="molecule type" value="Genomic_DNA"/>
</dbReference>